<dbReference type="Gene3D" id="3.90.550.10">
    <property type="entry name" value="Spore Coat Polysaccharide Biosynthesis Protein SpsA, Chain A"/>
    <property type="match status" value="1"/>
</dbReference>
<sequence>MATVIVPAHNESSVIEACLDSIINQQEIDHVIVACNGCTDDTADIVRKKYPDVHCLDIKKPSKVNALNEAENYARELGWSFPVYYIDADTRISADCIPTINRYLESEEILLAAPTPIIDTSQSSWLVRTYYKVWTNLPYIKEGVIATCSYIITEKGRERFETFPDVINDDGFIRCNFWNREISNVPGAEIYINAPRDIYSLIKIKTRARLGNMQLLAADLCKVKENKKYGSVMRSKLLSKEWFPTMIYIGIATIIRFRSKMQFNQLKDYRWEKDMSSRNA</sequence>
<feature type="domain" description="Glycosyltransferase 2-like" evidence="4">
    <location>
        <begin position="3"/>
        <end position="129"/>
    </location>
</feature>
<evidence type="ECO:0000256" key="1">
    <source>
        <dbReference type="ARBA" id="ARBA00006739"/>
    </source>
</evidence>
<organism evidence="5 6">
    <name type="scientific">Leucothrix pacifica</name>
    <dbReference type="NCBI Taxonomy" id="1247513"/>
    <lineage>
        <taxon>Bacteria</taxon>
        <taxon>Pseudomonadati</taxon>
        <taxon>Pseudomonadota</taxon>
        <taxon>Gammaproteobacteria</taxon>
        <taxon>Thiotrichales</taxon>
        <taxon>Thiotrichaceae</taxon>
        <taxon>Leucothrix</taxon>
    </lineage>
</organism>
<evidence type="ECO:0000256" key="2">
    <source>
        <dbReference type="ARBA" id="ARBA00022676"/>
    </source>
</evidence>
<dbReference type="PANTHER" id="PTHR43630">
    <property type="entry name" value="POLY-BETA-1,6-N-ACETYL-D-GLUCOSAMINE SYNTHASE"/>
    <property type="match status" value="1"/>
</dbReference>
<evidence type="ECO:0000256" key="3">
    <source>
        <dbReference type="ARBA" id="ARBA00022679"/>
    </source>
</evidence>
<reference evidence="5 6" key="1">
    <citation type="submission" date="2018-05" db="EMBL/GenBank/DDBJ databases">
        <title>Leucothrix arctica sp. nov., isolated from Arctic seawater.</title>
        <authorList>
            <person name="Choi A."/>
            <person name="Baek K."/>
        </authorList>
    </citation>
    <scope>NUCLEOTIDE SEQUENCE [LARGE SCALE GENOMIC DNA]</scope>
    <source>
        <strain evidence="5 6">JCM 18388</strain>
    </source>
</reference>
<keyword evidence="3 5" id="KW-0808">Transferase</keyword>
<evidence type="ECO:0000313" key="5">
    <source>
        <dbReference type="EMBL" id="PWQ99155.1"/>
    </source>
</evidence>
<dbReference type="InterPro" id="IPR029044">
    <property type="entry name" value="Nucleotide-diphossugar_trans"/>
</dbReference>
<dbReference type="SUPFAM" id="SSF53448">
    <property type="entry name" value="Nucleotide-diphospho-sugar transferases"/>
    <property type="match status" value="1"/>
</dbReference>
<dbReference type="AlphaFoldDB" id="A0A317CKN3"/>
<comment type="similarity">
    <text evidence="1">Belongs to the glycosyltransferase 2 family.</text>
</comment>
<proteinExistence type="inferred from homology"/>
<dbReference type="GO" id="GO:0016757">
    <property type="term" value="F:glycosyltransferase activity"/>
    <property type="evidence" value="ECO:0007669"/>
    <property type="project" value="UniProtKB-KW"/>
</dbReference>
<name>A0A317CKN3_9GAMM</name>
<dbReference type="EMBL" id="QGKM01000013">
    <property type="protein sequence ID" value="PWQ99155.1"/>
    <property type="molecule type" value="Genomic_DNA"/>
</dbReference>
<dbReference type="InterPro" id="IPR001173">
    <property type="entry name" value="Glyco_trans_2-like"/>
</dbReference>
<comment type="caution">
    <text evidence="5">The sequence shown here is derived from an EMBL/GenBank/DDBJ whole genome shotgun (WGS) entry which is preliminary data.</text>
</comment>
<keyword evidence="6" id="KW-1185">Reference proteome</keyword>
<evidence type="ECO:0000313" key="6">
    <source>
        <dbReference type="Proteomes" id="UP000245539"/>
    </source>
</evidence>
<dbReference type="OrthoDB" id="9797391at2"/>
<protein>
    <submittedName>
        <fullName evidence="5">Glycosyl transferase family 2</fullName>
    </submittedName>
</protein>
<accession>A0A317CKN3</accession>
<keyword evidence="2" id="KW-0328">Glycosyltransferase</keyword>
<dbReference type="Pfam" id="PF00535">
    <property type="entry name" value="Glycos_transf_2"/>
    <property type="match status" value="1"/>
</dbReference>
<dbReference type="PANTHER" id="PTHR43630:SF1">
    <property type="entry name" value="POLY-BETA-1,6-N-ACETYL-D-GLUCOSAMINE SYNTHASE"/>
    <property type="match status" value="1"/>
</dbReference>
<gene>
    <name evidence="5" type="ORF">DKW60_06895</name>
</gene>
<dbReference type="RefSeq" id="WP_109836916.1">
    <property type="nucleotide sequence ID" value="NZ_QGKM01000013.1"/>
</dbReference>
<dbReference type="Proteomes" id="UP000245539">
    <property type="component" value="Unassembled WGS sequence"/>
</dbReference>
<evidence type="ECO:0000259" key="4">
    <source>
        <dbReference type="Pfam" id="PF00535"/>
    </source>
</evidence>